<dbReference type="AlphaFoldDB" id="A0AAV5IKW5"/>
<feature type="compositionally biased region" description="Low complexity" evidence="2">
    <location>
        <begin position="18"/>
        <end position="33"/>
    </location>
</feature>
<proteinExistence type="predicted"/>
<evidence type="ECO:0000313" key="4">
    <source>
        <dbReference type="EMBL" id="GKV02556.1"/>
    </source>
</evidence>
<gene>
    <name evidence="4" type="ORF">SLEP1_g14985</name>
</gene>
<dbReference type="InterPro" id="IPR036875">
    <property type="entry name" value="Znf_CCHC_sf"/>
</dbReference>
<feature type="region of interest" description="Disordered" evidence="2">
    <location>
        <begin position="364"/>
        <end position="402"/>
    </location>
</feature>
<dbReference type="Proteomes" id="UP001054252">
    <property type="component" value="Unassembled WGS sequence"/>
</dbReference>
<reference evidence="4 5" key="1">
    <citation type="journal article" date="2021" name="Commun. Biol.">
        <title>The genome of Shorea leprosula (Dipterocarpaceae) highlights the ecological relevance of drought in aseasonal tropical rainforests.</title>
        <authorList>
            <person name="Ng K.K.S."/>
            <person name="Kobayashi M.J."/>
            <person name="Fawcett J.A."/>
            <person name="Hatakeyama M."/>
            <person name="Paape T."/>
            <person name="Ng C.H."/>
            <person name="Ang C.C."/>
            <person name="Tnah L.H."/>
            <person name="Lee C.T."/>
            <person name="Nishiyama T."/>
            <person name="Sese J."/>
            <person name="O'Brien M.J."/>
            <person name="Copetti D."/>
            <person name="Mohd Noor M.I."/>
            <person name="Ong R.C."/>
            <person name="Putra M."/>
            <person name="Sireger I.Z."/>
            <person name="Indrioko S."/>
            <person name="Kosugi Y."/>
            <person name="Izuno A."/>
            <person name="Isagi Y."/>
            <person name="Lee S.L."/>
            <person name="Shimizu K.K."/>
        </authorList>
    </citation>
    <scope>NUCLEOTIDE SEQUENCE [LARGE SCALE GENOMIC DNA]</scope>
    <source>
        <strain evidence="4">214</strain>
    </source>
</reference>
<keyword evidence="1" id="KW-0479">Metal-binding</keyword>
<feature type="domain" description="CCHC-type" evidence="3">
    <location>
        <begin position="350"/>
        <end position="363"/>
    </location>
</feature>
<dbReference type="Pfam" id="PF03732">
    <property type="entry name" value="Retrotrans_gag"/>
    <property type="match status" value="1"/>
</dbReference>
<protein>
    <recommendedName>
        <fullName evidence="3">CCHC-type domain-containing protein</fullName>
    </recommendedName>
</protein>
<dbReference type="Gene3D" id="4.10.60.10">
    <property type="entry name" value="Zinc finger, CCHC-type"/>
    <property type="match status" value="1"/>
</dbReference>
<dbReference type="PANTHER" id="PTHR15503:SF45">
    <property type="entry name" value="RNA-DIRECTED DNA POLYMERASE HOMOLOG"/>
    <property type="match status" value="1"/>
</dbReference>
<feature type="compositionally biased region" description="Polar residues" evidence="2">
    <location>
        <begin position="35"/>
        <end position="44"/>
    </location>
</feature>
<sequence>MAPKRRGRPKGSRKDQGTPSIPAASPSTQAAPQEGGTSNPQVSAFVQELMAEIRRQVSPATSVPPPSPVVSTPTAPAPISLVPISSAPAVPSWKVYSEFRKLVTQRFDGTAGFEQVGSWITEVERGFHLLHVSDDLKVNVGSFMLAGKALTWWVSYMKLHQGEPELSTWDGFKKVFMQEYIPDSRRRELQREFADLKQGSGTVEQYKEEFDRYLPFVGSQVADEQAKADRFLWGLNSDIYLAVNQFQPATYREAADRAIDQEKAMARVKSSGQHGVGSYLGKRKFDGSRRPFVPAPPRPAISKGSKWSGAIKTGGQASTAQRARPTPPTCHFCGKVGHTHDQCHFFTGACFKCGKQGHHIANCSLPDPRTQNTQSTSQQGSTNQGAPKQNVGVRTRAQQARAQAQQARVHVMTHQEVAVIDVITGTLPVSSDFAHVLFDSGASHSPLSLDLML</sequence>
<feature type="compositionally biased region" description="Low complexity" evidence="2">
    <location>
        <begin position="370"/>
        <end position="385"/>
    </location>
</feature>
<dbReference type="PANTHER" id="PTHR15503">
    <property type="entry name" value="LDOC1 RELATED"/>
    <property type="match status" value="1"/>
</dbReference>
<name>A0AAV5IKW5_9ROSI</name>
<dbReference type="Pfam" id="PF08284">
    <property type="entry name" value="RVP_2"/>
    <property type="match status" value="1"/>
</dbReference>
<feature type="compositionally biased region" description="Basic residues" evidence="2">
    <location>
        <begin position="1"/>
        <end position="11"/>
    </location>
</feature>
<dbReference type="PROSITE" id="PS50158">
    <property type="entry name" value="ZF_CCHC"/>
    <property type="match status" value="1"/>
</dbReference>
<keyword evidence="5" id="KW-1185">Reference proteome</keyword>
<dbReference type="InterPro" id="IPR001878">
    <property type="entry name" value="Znf_CCHC"/>
</dbReference>
<evidence type="ECO:0000256" key="2">
    <source>
        <dbReference type="SAM" id="MobiDB-lite"/>
    </source>
</evidence>
<dbReference type="InterPro" id="IPR005162">
    <property type="entry name" value="Retrotrans_gag_dom"/>
</dbReference>
<dbReference type="InterPro" id="IPR032567">
    <property type="entry name" value="RTL1-rel"/>
</dbReference>
<feature type="region of interest" description="Disordered" evidence="2">
    <location>
        <begin position="1"/>
        <end position="44"/>
    </location>
</feature>
<dbReference type="SMART" id="SM00343">
    <property type="entry name" value="ZnF_C2HC"/>
    <property type="match status" value="2"/>
</dbReference>
<dbReference type="GO" id="GO:0003676">
    <property type="term" value="F:nucleic acid binding"/>
    <property type="evidence" value="ECO:0007669"/>
    <property type="project" value="InterPro"/>
</dbReference>
<organism evidence="4 5">
    <name type="scientific">Rubroshorea leprosula</name>
    <dbReference type="NCBI Taxonomy" id="152421"/>
    <lineage>
        <taxon>Eukaryota</taxon>
        <taxon>Viridiplantae</taxon>
        <taxon>Streptophyta</taxon>
        <taxon>Embryophyta</taxon>
        <taxon>Tracheophyta</taxon>
        <taxon>Spermatophyta</taxon>
        <taxon>Magnoliopsida</taxon>
        <taxon>eudicotyledons</taxon>
        <taxon>Gunneridae</taxon>
        <taxon>Pentapetalae</taxon>
        <taxon>rosids</taxon>
        <taxon>malvids</taxon>
        <taxon>Malvales</taxon>
        <taxon>Dipterocarpaceae</taxon>
        <taxon>Rubroshorea</taxon>
    </lineage>
</organism>
<evidence type="ECO:0000259" key="3">
    <source>
        <dbReference type="PROSITE" id="PS50158"/>
    </source>
</evidence>
<dbReference type="GO" id="GO:0008270">
    <property type="term" value="F:zinc ion binding"/>
    <property type="evidence" value="ECO:0007669"/>
    <property type="project" value="UniProtKB-KW"/>
</dbReference>
<evidence type="ECO:0000313" key="5">
    <source>
        <dbReference type="Proteomes" id="UP001054252"/>
    </source>
</evidence>
<dbReference type="SUPFAM" id="SSF57756">
    <property type="entry name" value="Retrovirus zinc finger-like domains"/>
    <property type="match status" value="1"/>
</dbReference>
<feature type="region of interest" description="Disordered" evidence="2">
    <location>
        <begin position="287"/>
        <end position="325"/>
    </location>
</feature>
<evidence type="ECO:0000256" key="1">
    <source>
        <dbReference type="PROSITE-ProRule" id="PRU00047"/>
    </source>
</evidence>
<keyword evidence="1" id="KW-0863">Zinc-finger</keyword>
<comment type="caution">
    <text evidence="4">The sequence shown here is derived from an EMBL/GenBank/DDBJ whole genome shotgun (WGS) entry which is preliminary data.</text>
</comment>
<accession>A0AAV5IKW5</accession>
<keyword evidence="1" id="KW-0862">Zinc</keyword>
<dbReference type="EMBL" id="BPVZ01000019">
    <property type="protein sequence ID" value="GKV02556.1"/>
    <property type="molecule type" value="Genomic_DNA"/>
</dbReference>